<reference evidence="1 2" key="1">
    <citation type="submission" date="2024-04" db="EMBL/GenBank/DDBJ databases">
        <title>Defined microbial consortia suppress multidrug-resistant proinflammatory Enterobacteriaceae via ecological control.</title>
        <authorList>
            <person name="Furuichi M."/>
            <person name="Kawaguchi T."/>
            <person name="Pust M."/>
            <person name="Yasuma K."/>
            <person name="Plichta D."/>
            <person name="Hasegawa N."/>
            <person name="Ohya T."/>
            <person name="Bhattarai S."/>
            <person name="Sasajima S."/>
            <person name="Aoto Y."/>
            <person name="Tuganbaev T."/>
            <person name="Yaginuma M."/>
            <person name="Ueda M."/>
            <person name="Okahashi N."/>
            <person name="Amafuji K."/>
            <person name="Kiridooshi Y."/>
            <person name="Sugita K."/>
            <person name="Strazar M."/>
            <person name="Skelly A."/>
            <person name="Suda W."/>
            <person name="Hattori M."/>
            <person name="Nakamoto N."/>
            <person name="Caballero S."/>
            <person name="Norman J."/>
            <person name="Olle B."/>
            <person name="Tanoue T."/>
            <person name="Arita M."/>
            <person name="Bucci V."/>
            <person name="Atarashi K."/>
            <person name="Xavier R."/>
            <person name="Honda K."/>
        </authorList>
    </citation>
    <scope>NUCLEOTIDE SEQUENCE [LARGE SCALE GENOMIC DNA]</scope>
    <source>
        <strain evidence="2">k04-0078-D8-1</strain>
    </source>
</reference>
<accession>A0ABQ0BAM1</accession>
<dbReference type="Gene3D" id="1.20.5.190">
    <property type="match status" value="1"/>
</dbReference>
<organism evidence="1 2">
    <name type="scientific">Blautia hominis</name>
    <dbReference type="NCBI Taxonomy" id="2025493"/>
    <lineage>
        <taxon>Bacteria</taxon>
        <taxon>Bacillati</taxon>
        <taxon>Bacillota</taxon>
        <taxon>Clostridia</taxon>
        <taxon>Lachnospirales</taxon>
        <taxon>Lachnospiraceae</taxon>
        <taxon>Blautia</taxon>
    </lineage>
</organism>
<dbReference type="EMBL" id="BAABYW010000001">
    <property type="protein sequence ID" value="GAA6408499.1"/>
    <property type="molecule type" value="Genomic_DNA"/>
</dbReference>
<dbReference type="RefSeq" id="WP_390405755.1">
    <property type="nucleotide sequence ID" value="NZ_BAABYW010000001.1"/>
</dbReference>
<name>A0ABQ0BAM1_9FIRM</name>
<comment type="caution">
    <text evidence="1">The sequence shown here is derived from an EMBL/GenBank/DDBJ whole genome shotgun (WGS) entry which is preliminary data.</text>
</comment>
<dbReference type="Proteomes" id="UP001600943">
    <property type="component" value="Unassembled WGS sequence"/>
</dbReference>
<keyword evidence="2" id="KW-1185">Reference proteome</keyword>
<protein>
    <submittedName>
        <fullName evidence="1">Uncharacterized protein</fullName>
    </submittedName>
</protein>
<evidence type="ECO:0000313" key="1">
    <source>
        <dbReference type="EMBL" id="GAA6408499.1"/>
    </source>
</evidence>
<proteinExistence type="predicted"/>
<gene>
    <name evidence="1" type="ORF">K040078D81_26160</name>
</gene>
<sequence length="100" mass="11537">MRENQLLELIFQELTLIKNNTDFMKEEIAILKEDVSGLKEDVNGLKEDITSIKAAQKRADRRISYIYKELKNMDDAILGEVERVHEILDRHAADGSKHLA</sequence>
<evidence type="ECO:0000313" key="2">
    <source>
        <dbReference type="Proteomes" id="UP001600943"/>
    </source>
</evidence>